<dbReference type="EMBL" id="SJPK01000004">
    <property type="protein sequence ID" value="TWT67311.1"/>
    <property type="molecule type" value="Genomic_DNA"/>
</dbReference>
<feature type="domain" description="Asparagine synthetase" evidence="2">
    <location>
        <begin position="26"/>
        <end position="88"/>
    </location>
</feature>
<gene>
    <name evidence="3" type="ORF">CA85_21610</name>
</gene>
<dbReference type="SUPFAM" id="SSF52402">
    <property type="entry name" value="Adenine nucleotide alpha hydrolases-like"/>
    <property type="match status" value="1"/>
</dbReference>
<dbReference type="GO" id="GO:0004066">
    <property type="term" value="F:asparagine synthase (glutamine-hydrolyzing) activity"/>
    <property type="evidence" value="ECO:0007669"/>
    <property type="project" value="InterPro"/>
</dbReference>
<dbReference type="Gene3D" id="3.40.50.620">
    <property type="entry name" value="HUPs"/>
    <property type="match status" value="1"/>
</dbReference>
<feature type="active site" description="Nucleophile and sulfur donor" evidence="1">
    <location>
        <position position="185"/>
    </location>
</feature>
<dbReference type="GO" id="GO:0016783">
    <property type="term" value="F:sulfurtransferase activity"/>
    <property type="evidence" value="ECO:0007669"/>
    <property type="project" value="InterPro"/>
</dbReference>
<dbReference type="InterPro" id="IPR014729">
    <property type="entry name" value="Rossmann-like_a/b/a_fold"/>
</dbReference>
<protein>
    <submittedName>
        <fullName evidence="3">tRNA-specific 2-thiouridylase MnmA</fullName>
    </submittedName>
</protein>
<reference evidence="3 4" key="1">
    <citation type="submission" date="2019-02" db="EMBL/GenBank/DDBJ databases">
        <title>Deep-cultivation of Planctomycetes and their phenomic and genomic characterization uncovers novel biology.</title>
        <authorList>
            <person name="Wiegand S."/>
            <person name="Jogler M."/>
            <person name="Boedeker C."/>
            <person name="Pinto D."/>
            <person name="Vollmers J."/>
            <person name="Rivas-Marin E."/>
            <person name="Kohn T."/>
            <person name="Peeters S.H."/>
            <person name="Heuer A."/>
            <person name="Rast P."/>
            <person name="Oberbeckmann S."/>
            <person name="Bunk B."/>
            <person name="Jeske O."/>
            <person name="Meyerdierks A."/>
            <person name="Storesund J.E."/>
            <person name="Kallscheuer N."/>
            <person name="Luecker S."/>
            <person name="Lage O.M."/>
            <person name="Pohl T."/>
            <person name="Merkel B.J."/>
            <person name="Hornburger P."/>
            <person name="Mueller R.-W."/>
            <person name="Bruemmer F."/>
            <person name="Labrenz M."/>
            <person name="Spormann A.M."/>
            <person name="Op Den Camp H."/>
            <person name="Overmann J."/>
            <person name="Amann R."/>
            <person name="Jetten M.S.M."/>
            <person name="Mascher T."/>
            <person name="Medema M.H."/>
            <person name="Devos D.P."/>
            <person name="Kaster A.-K."/>
            <person name="Ovreas L."/>
            <person name="Rohde M."/>
            <person name="Galperin M.Y."/>
            <person name="Jogler C."/>
        </authorList>
    </citation>
    <scope>NUCLEOTIDE SEQUENCE [LARGE SCALE GENOMIC DNA]</scope>
    <source>
        <strain evidence="3 4">CA85</strain>
    </source>
</reference>
<dbReference type="GO" id="GO:0006529">
    <property type="term" value="P:asparagine biosynthetic process"/>
    <property type="evidence" value="ECO:0007669"/>
    <property type="project" value="InterPro"/>
</dbReference>
<dbReference type="CDD" id="cd01990">
    <property type="entry name" value="LarE-like"/>
    <property type="match status" value="1"/>
</dbReference>
<dbReference type="AlphaFoldDB" id="A0A5C5XXS3"/>
<dbReference type="Proteomes" id="UP000318053">
    <property type="component" value="Unassembled WGS sequence"/>
</dbReference>
<comment type="caution">
    <text evidence="3">The sequence shown here is derived from an EMBL/GenBank/DDBJ whole genome shotgun (WGS) entry which is preliminary data.</text>
</comment>
<proteinExistence type="predicted"/>
<dbReference type="InterPro" id="IPR001962">
    <property type="entry name" value="Asn_synthase"/>
</dbReference>
<evidence type="ECO:0000259" key="2">
    <source>
        <dbReference type="Pfam" id="PF00733"/>
    </source>
</evidence>
<organism evidence="3 4">
    <name type="scientific">Allorhodopirellula solitaria</name>
    <dbReference type="NCBI Taxonomy" id="2527987"/>
    <lineage>
        <taxon>Bacteria</taxon>
        <taxon>Pseudomonadati</taxon>
        <taxon>Planctomycetota</taxon>
        <taxon>Planctomycetia</taxon>
        <taxon>Pirellulales</taxon>
        <taxon>Pirellulaceae</taxon>
        <taxon>Allorhodopirellula</taxon>
    </lineage>
</organism>
<name>A0A5C5XXS3_9BACT</name>
<dbReference type="NCBIfam" id="TIGR00268">
    <property type="entry name" value="ATP-dependent sacrificial sulfur transferase LarE"/>
    <property type="match status" value="1"/>
</dbReference>
<evidence type="ECO:0000313" key="3">
    <source>
        <dbReference type="EMBL" id="TWT67311.1"/>
    </source>
</evidence>
<keyword evidence="4" id="KW-1185">Reference proteome</keyword>
<dbReference type="InterPro" id="IPR052188">
    <property type="entry name" value="Ni-pincer_cofactor_biosynth"/>
</dbReference>
<dbReference type="RefSeq" id="WP_146391212.1">
    <property type="nucleotide sequence ID" value="NZ_SJPK01000004.1"/>
</dbReference>
<dbReference type="PANTHER" id="PTHR43169:SF2">
    <property type="entry name" value="NAD_GMP SYNTHASE DOMAIN-CONTAINING PROTEIN"/>
    <property type="match status" value="1"/>
</dbReference>
<evidence type="ECO:0000313" key="4">
    <source>
        <dbReference type="Proteomes" id="UP000318053"/>
    </source>
</evidence>
<dbReference type="PIRSF" id="PIRSF006661">
    <property type="entry name" value="PP-lp_UCP006661"/>
    <property type="match status" value="1"/>
</dbReference>
<dbReference type="Pfam" id="PF00733">
    <property type="entry name" value="Asn_synthase"/>
    <property type="match status" value="1"/>
</dbReference>
<dbReference type="PANTHER" id="PTHR43169">
    <property type="entry name" value="EXSB FAMILY PROTEIN"/>
    <property type="match status" value="1"/>
</dbReference>
<evidence type="ECO:0000256" key="1">
    <source>
        <dbReference type="PIRSR" id="PIRSR006661-1"/>
    </source>
</evidence>
<accession>A0A5C5XXS3</accession>
<dbReference type="OrthoDB" id="9776919at2"/>
<dbReference type="InterPro" id="IPR005232">
    <property type="entry name" value="LarE"/>
</dbReference>
<sequence length="288" mass="30996">MNIGCSSSQDNDIAERLIDSIGSMGNVVIAFSGGVDSSVVAAAATRAMNRPGRGSCLAVTARSPSLASWQAELASRVAGEIGIAHDFVATDEIERDGYVQNGADRCFYCKQTLYEFLQPIAVERNAVILSGTNLDDLGDHRPGLVAGNLADVRTPLADLGIDKQTVRGIADWFGLSNADLPASPCLASRIAYNVEVTSDRLARIDAAETWLRERGVGDLRVRLHAGELARIEVMPERLMDVVELQQQDSLVAAFTEMGFRNVTLDLRGLRSGSMNEALVTLSSMQVNR</sequence>